<dbReference type="SUPFAM" id="SSF82895">
    <property type="entry name" value="TSP-1 type 1 repeat"/>
    <property type="match status" value="5"/>
</dbReference>
<feature type="disulfide bond" evidence="5">
    <location>
        <begin position="750"/>
        <end position="768"/>
    </location>
</feature>
<comment type="caution">
    <text evidence="9">The sequence shown here is derived from an EMBL/GenBank/DDBJ whole genome shotgun (WGS) entry which is preliminary data.</text>
</comment>
<dbReference type="PROSITE" id="PS51670">
    <property type="entry name" value="SHKT"/>
    <property type="match status" value="1"/>
</dbReference>
<feature type="region of interest" description="Disordered" evidence="6">
    <location>
        <begin position="462"/>
        <end position="570"/>
    </location>
</feature>
<dbReference type="AlphaFoldDB" id="A0A423SSQ0"/>
<keyword evidence="3" id="KW-0732">Signal</keyword>
<reference evidence="9 10" key="1">
    <citation type="submission" date="2018-04" db="EMBL/GenBank/DDBJ databases">
        <authorList>
            <person name="Zhang X."/>
            <person name="Yuan J."/>
            <person name="Li F."/>
            <person name="Xiang J."/>
        </authorList>
    </citation>
    <scope>NUCLEOTIDE SEQUENCE [LARGE SCALE GENOMIC DNA]</scope>
    <source>
        <tissue evidence="9">Muscle</tissue>
    </source>
</reference>
<dbReference type="InterPro" id="IPR000884">
    <property type="entry name" value="TSP1_rpt"/>
</dbReference>
<feature type="compositionally biased region" description="Low complexity" evidence="6">
    <location>
        <begin position="35"/>
        <end position="45"/>
    </location>
</feature>
<evidence type="ECO:0000259" key="7">
    <source>
        <dbReference type="PROSITE" id="PS50900"/>
    </source>
</evidence>
<dbReference type="InterPro" id="IPR050439">
    <property type="entry name" value="ADAMTS_ADAMTS-like"/>
</dbReference>
<gene>
    <name evidence="9" type="ORF">C7M84_014676</name>
</gene>
<dbReference type="InterPro" id="IPR003582">
    <property type="entry name" value="ShKT_dom"/>
</dbReference>
<reference evidence="9 10" key="2">
    <citation type="submission" date="2019-01" db="EMBL/GenBank/DDBJ databases">
        <title>The decoding of complex shrimp genome reveals the adaptation for benthos swimmer, frequently molting mechanism and breeding impact on genome.</title>
        <authorList>
            <person name="Sun Y."/>
            <person name="Gao Y."/>
            <person name="Yu Y."/>
        </authorList>
    </citation>
    <scope>NUCLEOTIDE SEQUENCE [LARGE SCALE GENOMIC DNA]</scope>
    <source>
        <tissue evidence="9">Muscle</tissue>
    </source>
</reference>
<evidence type="ECO:0000256" key="2">
    <source>
        <dbReference type="ARBA" id="ARBA00022525"/>
    </source>
</evidence>
<keyword evidence="10" id="KW-1185">Reference proteome</keyword>
<dbReference type="PROSITE" id="PS50092">
    <property type="entry name" value="TSP1"/>
    <property type="match status" value="5"/>
</dbReference>
<evidence type="ECO:0000313" key="10">
    <source>
        <dbReference type="Proteomes" id="UP000283509"/>
    </source>
</evidence>
<sequence length="775" mass="84176">MAPTYQQYNPNLPHTQPQHTPNITPQHTLPNRPISTHTRPSLLTPPSLSPQVVTWASAAVGGVSADECLSCRASPCRRVTGIFTRPSLPVGYNLIARVPARACNLTVSEMARSSNFLAIRTDQGYIINGNWAVLPPGRYMGAGTGFYYSHPRPPAEGGEVIHAPGPLSTDVDVMVIYQAPNQGVRYEYWHPLGPTFPPPPEAQDVQPAYVAPPTYYDEDHVGVSETGVVSPVVPASATQGVGGYLAEGGEASVGGLPRAGGSEVGRGGAPAWKVWKFTPCSRTCGGGQQQTVYICTGVGGTVLTEDRCQAPKPPPQTVHCNPRPCPPEWQLGEWSQCSVTCGTGITTRTWACVQEVTPTLIRAVPPATCPSPSLQTMVPLIQPCTMAPCTRWEVTAWSQCSVECGTGLKSRQVTCLAEGRKVPDDQCNVQEKPPKQELCHGHTCAHHTWFYTDCARAPKPTHPFLTRPPTVHGRPNPHTHSSPRPPTVHGRPNPHTHSSPVPPQCTGAQTHTPIPHPSPHSARAPKPTHPFLTRPPTVHGRPKSTHPFLTRSPTVHGRPNPHTHSSRVPPQCTGAQIHTPIPHAFPTVHGRPNPHTHSSRVPPQCTGGCEDGIQTRRVWCSPGVNSCSKECGNGTTTREVVCVVFLSGTFRATLDIECNPDSRPNSTQPCNPDVCPPHWYYTDWSQCSRTCGRGARTRAVQCLDQDQRPSTRCIISQKPQITRTCNGPPCVGPSGTKYTERNCVDRFMNCKLVQQARLCRYSYYRTVCCASCFLQ</sequence>
<dbReference type="Pfam" id="PF08686">
    <property type="entry name" value="PLAC"/>
    <property type="match status" value="1"/>
</dbReference>
<evidence type="ECO:0000259" key="8">
    <source>
        <dbReference type="PROSITE" id="PS51670"/>
    </source>
</evidence>
<dbReference type="FunFam" id="2.20.100.10:FF:000005">
    <property type="entry name" value="ADAM metallopeptidase with thrombospondin type 1 motif 9"/>
    <property type="match status" value="2"/>
</dbReference>
<dbReference type="Pfam" id="PF19030">
    <property type="entry name" value="TSP1_ADAMTS"/>
    <property type="match status" value="5"/>
</dbReference>
<keyword evidence="5" id="KW-1015">Disulfide bond</keyword>
<dbReference type="EMBL" id="QCYY01002829">
    <property type="protein sequence ID" value="ROT67237.1"/>
    <property type="molecule type" value="Genomic_DNA"/>
</dbReference>
<organism evidence="9 10">
    <name type="scientific">Penaeus vannamei</name>
    <name type="common">Whiteleg shrimp</name>
    <name type="synonym">Litopenaeus vannamei</name>
    <dbReference type="NCBI Taxonomy" id="6689"/>
    <lineage>
        <taxon>Eukaryota</taxon>
        <taxon>Metazoa</taxon>
        <taxon>Ecdysozoa</taxon>
        <taxon>Arthropoda</taxon>
        <taxon>Crustacea</taxon>
        <taxon>Multicrustacea</taxon>
        <taxon>Malacostraca</taxon>
        <taxon>Eumalacostraca</taxon>
        <taxon>Eucarida</taxon>
        <taxon>Decapoda</taxon>
        <taxon>Dendrobranchiata</taxon>
        <taxon>Penaeoidea</taxon>
        <taxon>Penaeidae</taxon>
        <taxon>Penaeus</taxon>
    </lineage>
</organism>
<dbReference type="PANTHER" id="PTHR13723:SF316">
    <property type="entry name" value="LONELY HEART, ISOFORM A"/>
    <property type="match status" value="1"/>
</dbReference>
<name>A0A423SSQ0_PENVA</name>
<dbReference type="GO" id="GO:0004222">
    <property type="term" value="F:metalloendopeptidase activity"/>
    <property type="evidence" value="ECO:0007669"/>
    <property type="project" value="TreeGrafter"/>
</dbReference>
<proteinExistence type="predicted"/>
<evidence type="ECO:0008006" key="11">
    <source>
        <dbReference type="Google" id="ProtNLM"/>
    </source>
</evidence>
<dbReference type="PANTHER" id="PTHR13723">
    <property type="entry name" value="ADAMTS A DISINTEGRIN AND METALLOPROTEASE WITH THROMBOSPONDIN MOTIFS PROTEASE"/>
    <property type="match status" value="1"/>
</dbReference>
<feature type="domain" description="PLAC" evidence="7">
    <location>
        <begin position="739"/>
        <end position="775"/>
    </location>
</feature>
<keyword evidence="2" id="KW-0964">Secreted</keyword>
<dbReference type="GO" id="GO:0005576">
    <property type="term" value="C:extracellular region"/>
    <property type="evidence" value="ECO:0007669"/>
    <property type="project" value="UniProtKB-SubCell"/>
</dbReference>
<dbReference type="InterPro" id="IPR010909">
    <property type="entry name" value="PLAC"/>
</dbReference>
<dbReference type="InterPro" id="IPR010294">
    <property type="entry name" value="ADAMTS_spacer1"/>
</dbReference>
<feature type="region of interest" description="Disordered" evidence="6">
    <location>
        <begin position="1"/>
        <end position="45"/>
    </location>
</feature>
<feature type="disulfide bond" evidence="5">
    <location>
        <begin position="759"/>
        <end position="772"/>
    </location>
</feature>
<accession>A0A423SSQ0</accession>
<dbReference type="Proteomes" id="UP000283509">
    <property type="component" value="Unassembled WGS sequence"/>
</dbReference>
<dbReference type="Gene3D" id="2.20.100.10">
    <property type="entry name" value="Thrombospondin type-1 (TSP1) repeat"/>
    <property type="match status" value="5"/>
</dbReference>
<dbReference type="GO" id="GO:0006508">
    <property type="term" value="P:proteolysis"/>
    <property type="evidence" value="ECO:0007669"/>
    <property type="project" value="TreeGrafter"/>
</dbReference>
<protein>
    <recommendedName>
        <fullName evidence="11">PLAC domain-containing protein</fullName>
    </recommendedName>
</protein>
<comment type="subcellular location">
    <subcellularLocation>
        <location evidence="1">Secreted</location>
    </subcellularLocation>
</comment>
<dbReference type="InterPro" id="IPR036383">
    <property type="entry name" value="TSP1_rpt_sf"/>
</dbReference>
<dbReference type="Gene3D" id="2.60.120.830">
    <property type="match status" value="1"/>
</dbReference>
<feature type="domain" description="ShKT" evidence="8">
    <location>
        <begin position="743"/>
        <end position="775"/>
    </location>
</feature>
<dbReference type="Pfam" id="PF05986">
    <property type="entry name" value="ADAMTS_spacer1"/>
    <property type="match status" value="1"/>
</dbReference>
<keyword evidence="4" id="KW-0677">Repeat</keyword>
<evidence type="ECO:0000256" key="5">
    <source>
        <dbReference type="PROSITE-ProRule" id="PRU01005"/>
    </source>
</evidence>
<comment type="caution">
    <text evidence="5">Lacks conserved residue(s) required for the propagation of feature annotation.</text>
</comment>
<evidence type="ECO:0000256" key="3">
    <source>
        <dbReference type="ARBA" id="ARBA00022729"/>
    </source>
</evidence>
<feature type="compositionally biased region" description="Polar residues" evidence="6">
    <location>
        <begin position="1"/>
        <end position="29"/>
    </location>
</feature>
<dbReference type="PROSITE" id="PS50900">
    <property type="entry name" value="PLAC"/>
    <property type="match status" value="1"/>
</dbReference>
<evidence type="ECO:0000256" key="4">
    <source>
        <dbReference type="ARBA" id="ARBA00022737"/>
    </source>
</evidence>
<dbReference type="OrthoDB" id="5950222at2759"/>
<evidence type="ECO:0000256" key="6">
    <source>
        <dbReference type="SAM" id="MobiDB-lite"/>
    </source>
</evidence>
<dbReference type="GO" id="GO:0031012">
    <property type="term" value="C:extracellular matrix"/>
    <property type="evidence" value="ECO:0007669"/>
    <property type="project" value="TreeGrafter"/>
</dbReference>
<evidence type="ECO:0000313" key="9">
    <source>
        <dbReference type="EMBL" id="ROT67237.1"/>
    </source>
</evidence>
<dbReference type="SMART" id="SM00209">
    <property type="entry name" value="TSP1"/>
    <property type="match status" value="5"/>
</dbReference>
<dbReference type="GO" id="GO:0030198">
    <property type="term" value="P:extracellular matrix organization"/>
    <property type="evidence" value="ECO:0007669"/>
    <property type="project" value="TreeGrafter"/>
</dbReference>
<evidence type="ECO:0000256" key="1">
    <source>
        <dbReference type="ARBA" id="ARBA00004613"/>
    </source>
</evidence>